<dbReference type="EMBL" id="JAACJN010000011">
    <property type="protein sequence ID" value="KAF5391104.1"/>
    <property type="molecule type" value="Genomic_DNA"/>
</dbReference>
<evidence type="ECO:0000256" key="5">
    <source>
        <dbReference type="ARBA" id="ARBA00022803"/>
    </source>
</evidence>
<evidence type="ECO:0000313" key="13">
    <source>
        <dbReference type="Proteomes" id="UP000518752"/>
    </source>
</evidence>
<comment type="similarity">
    <text evidence="9">Belongs to the Tom70 family.</text>
</comment>
<feature type="compositionally biased region" description="Low complexity" evidence="11">
    <location>
        <begin position="421"/>
        <end position="430"/>
    </location>
</feature>
<dbReference type="InterPro" id="IPR011990">
    <property type="entry name" value="TPR-like_helical_dom_sf"/>
</dbReference>
<gene>
    <name evidence="12" type="ORF">D9757_003173</name>
</gene>
<evidence type="ECO:0000256" key="6">
    <source>
        <dbReference type="ARBA" id="ARBA00022989"/>
    </source>
</evidence>
<dbReference type="PANTHER" id="PTHR46208">
    <property type="entry name" value="MITOCHONDRIAL IMPORT RECEPTOR SUBUNIT TOM70"/>
    <property type="match status" value="1"/>
</dbReference>
<sequence length="1301" mass="143888">MTSDSSPSTSPPVLTPESTGSIGNAGSSPDTSVASKKSRRQTAFYPSSNLSNKPQKPFSRRPLDKPHYGLVPAIGSSVHSPNNSSITSISDLQLPPTPIAPDSRPVFAPHIKSKEIDLETLLPGVVDDLAAVSRAWCIDLDPSQYSQDSPIDVLDVLQTTTRAIRSTRNYLLAQPDESAGIIREHYRDNRLGSRGGAPSSKGEKSHSEPDPLTLIRRSALEVLAVLRELEERTRLPLSDDAYDAQSDGGGSHRGGGSTHARASSPEHEEEEDAELTTGAGIHEVDKDTSVAFSLVQVNGRFESVPVWEDPDDESFFVDDGAAKEKKDRWDELVLGSGWLYKQDVTLAQLSNERKLVGEYLDVVDEALFEGKRGARSEQRGWEKEKRKISDRERSRSSAKRRVSAGDAEGKSFGIGLGLSSGSGSRRVSTGMLPDTLGRMNLSEEPQQMEGISEEAENQNTEDIPEENEEEDSELEDSALPEWAKRHALLDNDLDRAHGLIAVLLPANLLRHLPTEPPSSSAAAHAAFLDSLSSGQLLCVAYNTGVRKSKKPWGYINKDGIHDIIELQKTEEKKSDESKKTGGWTFRRSDNLRLWVGALKLRYLLPILVPSQVLSPPKPGAGTPMASNTPLTSPLPIAQKFPTNEPPVMFDARIVAKQEEGWEEMLETYFAYWIFFMPSYFVNNYGLRPEPASSTPPSPNMSSAESSAATLVERVQNFVSENKQAILIGTAAAAIAVGGVAYYASSSSRPSTDLEKGEKKEKKKENKSSKKKKKTVNDSDGPVLEERKPKAKVEDDDVELLQYTAESVAALPESERSRIAGVFKAKGNEAYKARDFAAAAKLYSHAIEITTKAEPVFYSNRAACYMNMVPPQYELVVQDCDEAIKLDPSYVKALNRRAMACEHLERYSEALRDFTATTILEKFTNQASQVAVERVLKSMATKRAQEILSARGPRLPPPTFISAYFAAFRPRPHPTLFENPTTGDRNLLQSFEAIDASDYSRAFSLVKEALEQDISWDMGKAEALNLRGTFKFLIGDVEGAKQDLNESLKIAPSFTQSLVKIASVYMEQSDSDKAFECFEEAIKHNPNDPDIYYHRGQVLFIMNKFDEAAENYTNSTRLDDQFVFSHIQLAVAQYKAGNLANAMAQFRRTMVAFPQKSEPLNYYGELLLDQMHFQDAIEKFDKAYEIEKTKSPPNINVLPLVNKGLAMFQMDQNVGSAERCCNEALRLDPECEAAVATLAQLSLQQGRIDKAVEYFEKQANLARTEPELVNALNYQFATEAQIDFAKNYPQMAAQMSAMAQAF</sequence>
<keyword evidence="13" id="KW-1185">Reference proteome</keyword>
<comment type="subcellular location">
    <subcellularLocation>
        <location evidence="1">Mitochondrion outer membrane</location>
        <topology evidence="1">Single-pass membrane protein</topology>
    </subcellularLocation>
</comment>
<accession>A0A8H5MEP4</accession>
<feature type="compositionally biased region" description="Polar residues" evidence="11">
    <location>
        <begin position="20"/>
        <end position="35"/>
    </location>
</feature>
<dbReference type="SMART" id="SM00028">
    <property type="entry name" value="TPR"/>
    <property type="match status" value="10"/>
</dbReference>
<dbReference type="Gene3D" id="1.25.40.10">
    <property type="entry name" value="Tetratricopeptide repeat domain"/>
    <property type="match status" value="2"/>
</dbReference>
<dbReference type="GO" id="GO:0030150">
    <property type="term" value="P:protein import into mitochondrial matrix"/>
    <property type="evidence" value="ECO:0007669"/>
    <property type="project" value="TreeGrafter"/>
</dbReference>
<evidence type="ECO:0000256" key="4">
    <source>
        <dbReference type="ARBA" id="ARBA00022787"/>
    </source>
</evidence>
<evidence type="ECO:0000256" key="9">
    <source>
        <dbReference type="ARBA" id="ARBA00038030"/>
    </source>
</evidence>
<dbReference type="OrthoDB" id="2942533at2759"/>
<protein>
    <submittedName>
        <fullName evidence="12">Uncharacterized protein</fullName>
    </submittedName>
</protein>
<keyword evidence="8" id="KW-0472">Membrane</keyword>
<evidence type="ECO:0000256" key="2">
    <source>
        <dbReference type="ARBA" id="ARBA00022692"/>
    </source>
</evidence>
<evidence type="ECO:0000256" key="11">
    <source>
        <dbReference type="SAM" id="MobiDB-lite"/>
    </source>
</evidence>
<dbReference type="Pfam" id="PF13414">
    <property type="entry name" value="TPR_11"/>
    <property type="match status" value="1"/>
</dbReference>
<keyword evidence="7" id="KW-0496">Mitochondrion</keyword>
<evidence type="ECO:0000313" key="12">
    <source>
        <dbReference type="EMBL" id="KAF5391104.1"/>
    </source>
</evidence>
<evidence type="ECO:0000256" key="8">
    <source>
        <dbReference type="ARBA" id="ARBA00023136"/>
    </source>
</evidence>
<organism evidence="12 13">
    <name type="scientific">Collybiopsis confluens</name>
    <dbReference type="NCBI Taxonomy" id="2823264"/>
    <lineage>
        <taxon>Eukaryota</taxon>
        <taxon>Fungi</taxon>
        <taxon>Dikarya</taxon>
        <taxon>Basidiomycota</taxon>
        <taxon>Agaricomycotina</taxon>
        <taxon>Agaricomycetes</taxon>
        <taxon>Agaricomycetidae</taxon>
        <taxon>Agaricales</taxon>
        <taxon>Marasmiineae</taxon>
        <taxon>Omphalotaceae</taxon>
        <taxon>Collybiopsis</taxon>
    </lineage>
</organism>
<dbReference type="PROSITE" id="PS50293">
    <property type="entry name" value="TPR_REGION"/>
    <property type="match status" value="1"/>
</dbReference>
<feature type="region of interest" description="Disordered" evidence="11">
    <location>
        <begin position="187"/>
        <end position="212"/>
    </location>
</feature>
<dbReference type="Pfam" id="PF13432">
    <property type="entry name" value="TPR_16"/>
    <property type="match status" value="2"/>
</dbReference>
<dbReference type="GO" id="GO:0030943">
    <property type="term" value="F:mitochondrion targeting sequence binding"/>
    <property type="evidence" value="ECO:0007669"/>
    <property type="project" value="TreeGrafter"/>
</dbReference>
<feature type="repeat" description="TPR" evidence="10">
    <location>
        <begin position="1156"/>
        <end position="1189"/>
    </location>
</feature>
<dbReference type="InterPro" id="IPR019734">
    <property type="entry name" value="TPR_rpt"/>
</dbReference>
<keyword evidence="4" id="KW-1000">Mitochondrion outer membrane</keyword>
<feature type="compositionally biased region" description="Basic and acidic residues" evidence="11">
    <location>
        <begin position="373"/>
        <end position="395"/>
    </location>
</feature>
<feature type="region of interest" description="Disordered" evidence="11">
    <location>
        <begin position="373"/>
        <end position="406"/>
    </location>
</feature>
<feature type="compositionally biased region" description="Polar residues" evidence="11">
    <location>
        <begin position="77"/>
        <end position="91"/>
    </location>
</feature>
<dbReference type="GO" id="GO:0005741">
    <property type="term" value="C:mitochondrial outer membrane"/>
    <property type="evidence" value="ECO:0007669"/>
    <property type="project" value="UniProtKB-SubCell"/>
</dbReference>
<keyword evidence="5 10" id="KW-0802">TPR repeat</keyword>
<evidence type="ECO:0000256" key="7">
    <source>
        <dbReference type="ARBA" id="ARBA00023128"/>
    </source>
</evidence>
<feature type="region of interest" description="Disordered" evidence="11">
    <location>
        <begin position="237"/>
        <end position="282"/>
    </location>
</feature>
<name>A0A8H5MEP4_9AGAR</name>
<feature type="compositionally biased region" description="Acidic residues" evidence="11">
    <location>
        <begin position="462"/>
        <end position="476"/>
    </location>
</feature>
<feature type="compositionally biased region" description="Basic and acidic residues" evidence="11">
    <location>
        <begin position="751"/>
        <end position="767"/>
    </location>
</feature>
<dbReference type="SUPFAM" id="SSF48452">
    <property type="entry name" value="TPR-like"/>
    <property type="match status" value="1"/>
</dbReference>
<dbReference type="PROSITE" id="PS50005">
    <property type="entry name" value="TPR"/>
    <property type="match status" value="3"/>
</dbReference>
<reference evidence="12 13" key="1">
    <citation type="journal article" date="2020" name="ISME J.">
        <title>Uncovering the hidden diversity of litter-decomposition mechanisms in mushroom-forming fungi.</title>
        <authorList>
            <person name="Floudas D."/>
            <person name="Bentzer J."/>
            <person name="Ahren D."/>
            <person name="Johansson T."/>
            <person name="Persson P."/>
            <person name="Tunlid A."/>
        </authorList>
    </citation>
    <scope>NUCLEOTIDE SEQUENCE [LARGE SCALE GENOMIC DNA]</scope>
    <source>
        <strain evidence="12 13">CBS 406.79</strain>
    </source>
</reference>
<feature type="region of interest" description="Disordered" evidence="11">
    <location>
        <begin position="744"/>
        <end position="790"/>
    </location>
</feature>
<evidence type="ECO:0000256" key="10">
    <source>
        <dbReference type="PROSITE-ProRule" id="PRU00339"/>
    </source>
</evidence>
<feature type="compositionally biased region" description="Polar residues" evidence="11">
    <location>
        <begin position="44"/>
        <end position="54"/>
    </location>
</feature>
<comment type="caution">
    <text evidence="12">The sequence shown here is derived from an EMBL/GenBank/DDBJ whole genome shotgun (WGS) entry which is preliminary data.</text>
</comment>
<evidence type="ECO:0000256" key="1">
    <source>
        <dbReference type="ARBA" id="ARBA00004572"/>
    </source>
</evidence>
<keyword evidence="3" id="KW-0677">Repeat</keyword>
<feature type="compositionally biased region" description="Gly residues" evidence="11">
    <location>
        <begin position="247"/>
        <end position="257"/>
    </location>
</feature>
<feature type="repeat" description="TPR" evidence="10">
    <location>
        <begin position="1054"/>
        <end position="1087"/>
    </location>
</feature>
<dbReference type="Proteomes" id="UP000518752">
    <property type="component" value="Unassembled WGS sequence"/>
</dbReference>
<dbReference type="PANTHER" id="PTHR46208:SF1">
    <property type="entry name" value="MITOCHONDRIAL IMPORT RECEPTOR SUBUNIT TOM70"/>
    <property type="match status" value="1"/>
</dbReference>
<dbReference type="GO" id="GO:0045039">
    <property type="term" value="P:protein insertion into mitochondrial inner membrane"/>
    <property type="evidence" value="ECO:0007669"/>
    <property type="project" value="TreeGrafter"/>
</dbReference>
<feature type="region of interest" description="Disordered" evidence="11">
    <location>
        <begin position="1"/>
        <end position="97"/>
    </location>
</feature>
<feature type="repeat" description="TPR" evidence="10">
    <location>
        <begin position="1088"/>
        <end position="1121"/>
    </location>
</feature>
<dbReference type="GO" id="GO:0008320">
    <property type="term" value="F:protein transmembrane transporter activity"/>
    <property type="evidence" value="ECO:0007669"/>
    <property type="project" value="TreeGrafter"/>
</dbReference>
<keyword evidence="2" id="KW-0812">Transmembrane</keyword>
<feature type="region of interest" description="Disordered" evidence="11">
    <location>
        <begin position="420"/>
        <end position="476"/>
    </location>
</feature>
<proteinExistence type="inferred from homology"/>
<keyword evidence="6" id="KW-1133">Transmembrane helix</keyword>
<evidence type="ECO:0000256" key="3">
    <source>
        <dbReference type="ARBA" id="ARBA00022737"/>
    </source>
</evidence>